<gene>
    <name evidence="10" type="ORF">BJ959_000866</name>
</gene>
<dbReference type="SUPFAM" id="SSF53448">
    <property type="entry name" value="Nucleotide-diphospho-sugar transferases"/>
    <property type="match status" value="1"/>
</dbReference>
<feature type="transmembrane region" description="Helical" evidence="7">
    <location>
        <begin position="66"/>
        <end position="87"/>
    </location>
</feature>
<comment type="caution">
    <text evidence="10">The sequence shown here is derived from an EMBL/GenBank/DDBJ whole genome shotgun (WGS) entry which is preliminary data.</text>
</comment>
<evidence type="ECO:0000256" key="1">
    <source>
        <dbReference type="ARBA" id="ARBA00004141"/>
    </source>
</evidence>
<dbReference type="RefSeq" id="WP_165879030.1">
    <property type="nucleotide sequence ID" value="NZ_BAAANZ010000010.1"/>
</dbReference>
<dbReference type="Pfam" id="PF13632">
    <property type="entry name" value="Glyco_trans_2_3"/>
    <property type="match status" value="1"/>
</dbReference>
<feature type="domain" description="PilZ" evidence="8">
    <location>
        <begin position="640"/>
        <end position="714"/>
    </location>
</feature>
<dbReference type="GO" id="GO:0035438">
    <property type="term" value="F:cyclic-di-GMP binding"/>
    <property type="evidence" value="ECO:0007669"/>
    <property type="project" value="InterPro"/>
</dbReference>
<accession>A0A840X4Q8</accession>
<dbReference type="InterPro" id="IPR001173">
    <property type="entry name" value="Glyco_trans_2-like"/>
</dbReference>
<feature type="transmembrane region" description="Helical" evidence="7">
    <location>
        <begin position="35"/>
        <end position="54"/>
    </location>
</feature>
<reference evidence="10 11" key="1">
    <citation type="submission" date="2020-08" db="EMBL/GenBank/DDBJ databases">
        <title>Sequencing the genomes of 1000 actinobacteria strains.</title>
        <authorList>
            <person name="Klenk H.-P."/>
        </authorList>
    </citation>
    <scope>NUCLEOTIDE SEQUENCE [LARGE SCALE GENOMIC DNA]</scope>
    <source>
        <strain evidence="10 11">DSM 23889</strain>
    </source>
</reference>
<dbReference type="InterPro" id="IPR050321">
    <property type="entry name" value="Glycosyltr_2/OpgH_subfam"/>
</dbReference>
<dbReference type="CDD" id="cd06421">
    <property type="entry name" value="CESA_CelA_like"/>
    <property type="match status" value="1"/>
</dbReference>
<feature type="domain" description="Glycosyltransferase 2-like" evidence="9">
    <location>
        <begin position="183"/>
        <end position="400"/>
    </location>
</feature>
<evidence type="ECO:0000256" key="2">
    <source>
        <dbReference type="ARBA" id="ARBA00022676"/>
    </source>
</evidence>
<dbReference type="InterPro" id="IPR029044">
    <property type="entry name" value="Nucleotide-diphossugar_trans"/>
</dbReference>
<keyword evidence="2 10" id="KW-0328">Glycosyltransferase</keyword>
<keyword evidence="5 7" id="KW-1133">Transmembrane helix</keyword>
<evidence type="ECO:0000256" key="7">
    <source>
        <dbReference type="SAM" id="Phobius"/>
    </source>
</evidence>
<evidence type="ECO:0000313" key="11">
    <source>
        <dbReference type="Proteomes" id="UP000552883"/>
    </source>
</evidence>
<organism evidence="10 11">
    <name type="scientific">Microcella frigidaquae</name>
    <dbReference type="NCBI Taxonomy" id="424758"/>
    <lineage>
        <taxon>Bacteria</taxon>
        <taxon>Bacillati</taxon>
        <taxon>Actinomycetota</taxon>
        <taxon>Actinomycetes</taxon>
        <taxon>Micrococcales</taxon>
        <taxon>Microbacteriaceae</taxon>
        <taxon>Microcella</taxon>
    </lineage>
</organism>
<dbReference type="GO" id="GO:0016760">
    <property type="term" value="F:cellulose synthase (UDP-forming) activity"/>
    <property type="evidence" value="ECO:0007669"/>
    <property type="project" value="UniProtKB-EC"/>
</dbReference>
<dbReference type="AlphaFoldDB" id="A0A840X4Q8"/>
<feature type="transmembrane region" description="Helical" evidence="7">
    <location>
        <begin position="361"/>
        <end position="380"/>
    </location>
</feature>
<dbReference type="Pfam" id="PF07238">
    <property type="entry name" value="PilZ"/>
    <property type="match status" value="1"/>
</dbReference>
<evidence type="ECO:0000256" key="4">
    <source>
        <dbReference type="ARBA" id="ARBA00022692"/>
    </source>
</evidence>
<sequence length="757" mass="82021">MIPRGTVVSGPYAPIPSSVTRTSVRLGSWFQRHDGVARALAAVATVLGATYLVWRVIVTSTGVDPWLFWPLLAAEAVGYASFVIMVVETWRLPPTPRPPALDTTVDIVIATYNEELDIVEPTLIGALAVRGRTTVYLCDDGRRPEMRALTERLGAVYVTRPDNSHAKAGNINAVLPRLQGELLLVLDADHVAAPDILEAMTGYFADDRVALVQSAHSFRNHNSVMHHESGRHEQSLFFDVLLPGRNRLRSVFWCGSAAVIRLSALREVGGIATVTSTEDFETSLLLQKAGYTLLYHNEHLVQGLAPDNLAAYTVQRARWAEGTLSAFHWRLRMPFGRGVSASQKLSYVGTLLHYLTPVQRLTFAVYVVLVGAYGLVPVAMPGIEGVAFWAAWMLIAGLTATALHRGVTGRVEGVRSLMLSLEPHLRALPALITRRPMRFHVTPKNEPDLGGWEAVRFVRLPLIVALTLLAVLVARGVDTVGIALGGPAVLPPLSLGAFAVISVFSVLDIAVTVQLAVRAHRRRQHRTLWRFPVSLPARVEGLVGQCVDLHQRGAAVVVDRAAAEFATSVELEVECRSVTGGPATARGVLTITSRAAVGPSGARLRIGGPVVWHDDASRDSVSEHCYVVEPYQARNRVWTRRAPRVPVNLTAIVGASDSTCVDVSIGGAAFLTRSAEVALNQRVPIELMLDRGERVSGQLQVRNVTAVSGGLLRVGGVADWSHTAWLARYGAVVHTPGSRERARSQSLRSSRVPVSGR</sequence>
<dbReference type="EMBL" id="JACHBS010000001">
    <property type="protein sequence ID" value="MBB5617370.1"/>
    <property type="molecule type" value="Genomic_DNA"/>
</dbReference>
<dbReference type="InterPro" id="IPR009875">
    <property type="entry name" value="PilZ_domain"/>
</dbReference>
<feature type="transmembrane region" description="Helical" evidence="7">
    <location>
        <begin position="497"/>
        <end position="517"/>
    </location>
</feature>
<dbReference type="PANTHER" id="PTHR43867">
    <property type="entry name" value="CELLULOSE SYNTHASE CATALYTIC SUBUNIT A [UDP-FORMING]"/>
    <property type="match status" value="1"/>
</dbReference>
<dbReference type="Gene3D" id="3.90.550.10">
    <property type="entry name" value="Spore Coat Polysaccharide Biosynthesis Protein SpsA, Chain A"/>
    <property type="match status" value="1"/>
</dbReference>
<keyword evidence="4 7" id="KW-0812">Transmembrane</keyword>
<dbReference type="Proteomes" id="UP000552883">
    <property type="component" value="Unassembled WGS sequence"/>
</dbReference>
<evidence type="ECO:0000259" key="9">
    <source>
        <dbReference type="Pfam" id="PF13632"/>
    </source>
</evidence>
<name>A0A840X4Q8_9MICO</name>
<feature type="transmembrane region" description="Helical" evidence="7">
    <location>
        <begin position="386"/>
        <end position="407"/>
    </location>
</feature>
<protein>
    <submittedName>
        <fullName evidence="10">Cellulose synthase (UDP-forming)</fullName>
        <ecNumber evidence="10">2.4.1.12</ecNumber>
    </submittedName>
</protein>
<dbReference type="GO" id="GO:0005886">
    <property type="term" value="C:plasma membrane"/>
    <property type="evidence" value="ECO:0007669"/>
    <property type="project" value="TreeGrafter"/>
</dbReference>
<evidence type="ECO:0000313" key="10">
    <source>
        <dbReference type="EMBL" id="MBB5617370.1"/>
    </source>
</evidence>
<proteinExistence type="predicted"/>
<dbReference type="EC" id="2.4.1.12" evidence="10"/>
<evidence type="ECO:0000256" key="6">
    <source>
        <dbReference type="ARBA" id="ARBA00023136"/>
    </source>
</evidence>
<evidence type="ECO:0000256" key="5">
    <source>
        <dbReference type="ARBA" id="ARBA00022989"/>
    </source>
</evidence>
<dbReference type="PANTHER" id="PTHR43867:SF2">
    <property type="entry name" value="CELLULOSE SYNTHASE CATALYTIC SUBUNIT A [UDP-FORMING]"/>
    <property type="match status" value="1"/>
</dbReference>
<evidence type="ECO:0000259" key="8">
    <source>
        <dbReference type="Pfam" id="PF07238"/>
    </source>
</evidence>
<comment type="subcellular location">
    <subcellularLocation>
        <location evidence="1">Membrane</location>
        <topology evidence="1">Multi-pass membrane protein</topology>
    </subcellularLocation>
</comment>
<keyword evidence="11" id="KW-1185">Reference proteome</keyword>
<keyword evidence="6 7" id="KW-0472">Membrane</keyword>
<feature type="transmembrane region" description="Helical" evidence="7">
    <location>
        <begin position="457"/>
        <end position="477"/>
    </location>
</feature>
<keyword evidence="3 10" id="KW-0808">Transferase</keyword>
<evidence type="ECO:0000256" key="3">
    <source>
        <dbReference type="ARBA" id="ARBA00022679"/>
    </source>
</evidence>